<evidence type="ECO:0000313" key="1">
    <source>
        <dbReference type="EMBL" id="EHL08231.1"/>
    </source>
</evidence>
<organism evidence="1 2">
    <name type="scientific">Desulfitobacterium hafniense DP7</name>
    <dbReference type="NCBI Taxonomy" id="537010"/>
    <lineage>
        <taxon>Bacteria</taxon>
        <taxon>Bacillati</taxon>
        <taxon>Bacillota</taxon>
        <taxon>Clostridia</taxon>
        <taxon>Eubacteriales</taxon>
        <taxon>Desulfitobacteriaceae</taxon>
        <taxon>Desulfitobacterium</taxon>
    </lineage>
</organism>
<proteinExistence type="predicted"/>
<name>G9XJC7_DESHA</name>
<sequence length="40" mass="4544">MPHHTKTILHIIPRKSPFYNEPSLSSSFPFRDSSIAGFSI</sequence>
<comment type="caution">
    <text evidence="1">The sequence shown here is derived from an EMBL/GenBank/DDBJ whole genome shotgun (WGS) entry which is preliminary data.</text>
</comment>
<dbReference type="EMBL" id="AFZX01000026">
    <property type="protein sequence ID" value="EHL08231.1"/>
    <property type="molecule type" value="Genomic_DNA"/>
</dbReference>
<reference evidence="1 2" key="1">
    <citation type="submission" date="2011-08" db="EMBL/GenBank/DDBJ databases">
        <authorList>
            <person name="Weinstock G."/>
            <person name="Sodergren E."/>
            <person name="Clifton S."/>
            <person name="Fulton L."/>
            <person name="Fulton B."/>
            <person name="Courtney L."/>
            <person name="Fronick C."/>
            <person name="Harrison M."/>
            <person name="Strong C."/>
            <person name="Farmer C."/>
            <person name="Delahaunty K."/>
            <person name="Markovic C."/>
            <person name="Hall O."/>
            <person name="Minx P."/>
            <person name="Tomlinson C."/>
            <person name="Mitreva M."/>
            <person name="Hou S."/>
            <person name="Chen J."/>
            <person name="Wollam A."/>
            <person name="Pepin K.H."/>
            <person name="Johnson M."/>
            <person name="Bhonagiri V."/>
            <person name="Zhang X."/>
            <person name="Suruliraj S."/>
            <person name="Warren W."/>
            <person name="Chinwalla A."/>
            <person name="Mardis E.R."/>
            <person name="Wilson R.K."/>
        </authorList>
    </citation>
    <scope>NUCLEOTIDE SEQUENCE [LARGE SCALE GENOMIC DNA]</scope>
    <source>
        <strain evidence="1 2">DP7</strain>
    </source>
</reference>
<gene>
    <name evidence="1" type="ORF">HMPREF0322_01059</name>
</gene>
<dbReference type="HOGENOM" id="CLU_3288456_0_0_9"/>
<dbReference type="Proteomes" id="UP000004416">
    <property type="component" value="Unassembled WGS sequence"/>
</dbReference>
<protein>
    <submittedName>
        <fullName evidence="1">Uncharacterized protein</fullName>
    </submittedName>
</protein>
<dbReference type="AlphaFoldDB" id="G9XJC7"/>
<evidence type="ECO:0000313" key="2">
    <source>
        <dbReference type="Proteomes" id="UP000004416"/>
    </source>
</evidence>
<accession>G9XJC7</accession>